<dbReference type="EMBL" id="MNPL01016031">
    <property type="protein sequence ID" value="OQR70823.1"/>
    <property type="molecule type" value="Genomic_DNA"/>
</dbReference>
<protein>
    <submittedName>
        <fullName evidence="3">Down syndrome cell adhesion molecule-like</fullName>
    </submittedName>
</protein>
<name>A0A1V9XBQ1_9ACAR</name>
<dbReference type="OrthoDB" id="6429135at2759"/>
<proteinExistence type="predicted"/>
<gene>
    <name evidence="3" type="ORF">BIW11_04089</name>
</gene>
<feature type="compositionally biased region" description="Polar residues" evidence="1">
    <location>
        <begin position="83"/>
        <end position="93"/>
    </location>
</feature>
<sequence length="249" mass="26927">MSSSNTAANGLPTYILRGELLVDETTAGPMATYSLGATRLPQGAARRAPSAIMQLCAPAPFTFSRQNRTGYRVGGTPRLFQRVSTARGTNPTPRSGPARPGRPCRPDSEATAVRVKGMPSKKNVLPNPPTRRSGRLGLYTREGKDSRDVASTTSMTLPFRKLEELIACTRLRWFVKMKFFMAAERSMFSDDPAGDYKAIQSSSHSHVYENGTLIIQGAKSSDAGSYLCQAVNGVSPVLSKVVRLSVHST</sequence>
<dbReference type="SUPFAM" id="SSF48726">
    <property type="entry name" value="Immunoglobulin"/>
    <property type="match status" value="1"/>
</dbReference>
<evidence type="ECO:0000259" key="2">
    <source>
        <dbReference type="PROSITE" id="PS50835"/>
    </source>
</evidence>
<dbReference type="PROSITE" id="PS50835">
    <property type="entry name" value="IG_LIKE"/>
    <property type="match status" value="1"/>
</dbReference>
<evidence type="ECO:0000256" key="1">
    <source>
        <dbReference type="SAM" id="MobiDB-lite"/>
    </source>
</evidence>
<reference evidence="3 4" key="1">
    <citation type="journal article" date="2017" name="Gigascience">
        <title>Draft genome of the honey bee ectoparasitic mite, Tropilaelaps mercedesae, is shaped by the parasitic life history.</title>
        <authorList>
            <person name="Dong X."/>
            <person name="Armstrong S.D."/>
            <person name="Xia D."/>
            <person name="Makepeace B.L."/>
            <person name="Darby A.C."/>
            <person name="Kadowaki T."/>
        </authorList>
    </citation>
    <scope>NUCLEOTIDE SEQUENCE [LARGE SCALE GENOMIC DNA]</scope>
    <source>
        <strain evidence="3">Wuxi-XJTLU</strain>
    </source>
</reference>
<accession>A0A1V9XBQ1</accession>
<dbReference type="Proteomes" id="UP000192247">
    <property type="component" value="Unassembled WGS sequence"/>
</dbReference>
<dbReference type="AlphaFoldDB" id="A0A1V9XBQ1"/>
<evidence type="ECO:0000313" key="3">
    <source>
        <dbReference type="EMBL" id="OQR70823.1"/>
    </source>
</evidence>
<dbReference type="InterPro" id="IPR036179">
    <property type="entry name" value="Ig-like_dom_sf"/>
</dbReference>
<evidence type="ECO:0000313" key="4">
    <source>
        <dbReference type="Proteomes" id="UP000192247"/>
    </source>
</evidence>
<dbReference type="STRING" id="418985.A0A1V9XBQ1"/>
<dbReference type="InterPro" id="IPR013783">
    <property type="entry name" value="Ig-like_fold"/>
</dbReference>
<dbReference type="Gene3D" id="2.60.40.10">
    <property type="entry name" value="Immunoglobulins"/>
    <property type="match status" value="1"/>
</dbReference>
<dbReference type="InterPro" id="IPR007110">
    <property type="entry name" value="Ig-like_dom"/>
</dbReference>
<dbReference type="InParanoid" id="A0A1V9XBQ1"/>
<comment type="caution">
    <text evidence="3">The sequence shown here is derived from an EMBL/GenBank/DDBJ whole genome shotgun (WGS) entry which is preliminary data.</text>
</comment>
<feature type="region of interest" description="Disordered" evidence="1">
    <location>
        <begin position="83"/>
        <end position="149"/>
    </location>
</feature>
<feature type="domain" description="Ig-like" evidence="2">
    <location>
        <begin position="171"/>
        <end position="245"/>
    </location>
</feature>
<organism evidence="3 4">
    <name type="scientific">Tropilaelaps mercedesae</name>
    <dbReference type="NCBI Taxonomy" id="418985"/>
    <lineage>
        <taxon>Eukaryota</taxon>
        <taxon>Metazoa</taxon>
        <taxon>Ecdysozoa</taxon>
        <taxon>Arthropoda</taxon>
        <taxon>Chelicerata</taxon>
        <taxon>Arachnida</taxon>
        <taxon>Acari</taxon>
        <taxon>Parasitiformes</taxon>
        <taxon>Mesostigmata</taxon>
        <taxon>Gamasina</taxon>
        <taxon>Dermanyssoidea</taxon>
        <taxon>Laelapidae</taxon>
        <taxon>Tropilaelaps</taxon>
    </lineage>
</organism>
<keyword evidence="4" id="KW-1185">Reference proteome</keyword>